<evidence type="ECO:0000256" key="5">
    <source>
        <dbReference type="ARBA" id="ARBA00022692"/>
    </source>
</evidence>
<dbReference type="Pfam" id="PF03591">
    <property type="entry name" value="AzlC"/>
    <property type="match status" value="1"/>
</dbReference>
<comment type="subcellular location">
    <subcellularLocation>
        <location evidence="1">Cell membrane</location>
        <topology evidence="1">Multi-pass membrane protein</topology>
    </subcellularLocation>
</comment>
<accession>C0E9A2</accession>
<protein>
    <submittedName>
        <fullName evidence="9">AzlC protein</fullName>
    </submittedName>
</protein>
<name>C0E9A2_9FIRM</name>
<dbReference type="HOGENOM" id="CLU_1955795_0_0_9"/>
<reference evidence="9 10" key="1">
    <citation type="submission" date="2009-01" db="EMBL/GenBank/DDBJ databases">
        <authorList>
            <person name="Fulton L."/>
            <person name="Clifton S."/>
            <person name="Fulton B."/>
            <person name="Xu J."/>
            <person name="Minx P."/>
            <person name="Pepin K.H."/>
            <person name="Johnson M."/>
            <person name="Bhonagiri V."/>
            <person name="Nash W.E."/>
            <person name="Mardis E.R."/>
            <person name="Wilson R.K."/>
        </authorList>
    </citation>
    <scope>NUCLEOTIDE SEQUENCE [LARGE SCALE GENOMIC DNA]</scope>
    <source>
        <strain evidence="9 10">DSM 5476</strain>
    </source>
</reference>
<comment type="similarity">
    <text evidence="2">Belongs to the AzlC family.</text>
</comment>
<dbReference type="Proteomes" id="UP000003340">
    <property type="component" value="Unassembled WGS sequence"/>
</dbReference>
<proteinExistence type="inferred from homology"/>
<comment type="caution">
    <text evidence="9">The sequence shown here is derived from an EMBL/GenBank/DDBJ whole genome shotgun (WGS) entry which is preliminary data.</text>
</comment>
<sequence length="128" mass="14930">MLETSGYPWYLAAIMSIFIYAGALKYIGMSFLVSSTPMVEIAIMSFLVNFRHIVYGLSLFNRINRTRRFKPRVPFREFSCIARKFPLLPLAAKFIPKESLARRKNCVSCGKRSKLLSYPRYCFKLLRK</sequence>
<evidence type="ECO:0000256" key="7">
    <source>
        <dbReference type="ARBA" id="ARBA00023136"/>
    </source>
</evidence>
<evidence type="ECO:0000256" key="2">
    <source>
        <dbReference type="ARBA" id="ARBA00010735"/>
    </source>
</evidence>
<dbReference type="STRING" id="537013.CLOSTMETH_00401"/>
<dbReference type="PANTHER" id="PTHR34979:SF1">
    <property type="entry name" value="INNER MEMBRANE PROTEIN YGAZ"/>
    <property type="match status" value="1"/>
</dbReference>
<evidence type="ECO:0000313" key="9">
    <source>
        <dbReference type="EMBL" id="EEG31933.1"/>
    </source>
</evidence>
<keyword evidence="3" id="KW-0813">Transport</keyword>
<keyword evidence="6 8" id="KW-1133">Transmembrane helix</keyword>
<dbReference type="GO" id="GO:0005886">
    <property type="term" value="C:plasma membrane"/>
    <property type="evidence" value="ECO:0007669"/>
    <property type="project" value="UniProtKB-SubCell"/>
</dbReference>
<dbReference type="eggNOG" id="COG1296">
    <property type="taxonomic scope" value="Bacteria"/>
</dbReference>
<keyword evidence="7 8" id="KW-0472">Membrane</keyword>
<dbReference type="GO" id="GO:1903785">
    <property type="term" value="P:L-valine transmembrane transport"/>
    <property type="evidence" value="ECO:0007669"/>
    <property type="project" value="TreeGrafter"/>
</dbReference>
<keyword evidence="5 8" id="KW-0812">Transmembrane</keyword>
<feature type="transmembrane region" description="Helical" evidence="8">
    <location>
        <begin position="7"/>
        <end position="29"/>
    </location>
</feature>
<organism evidence="9 10">
    <name type="scientific">[Clostridium] methylpentosum DSM 5476</name>
    <dbReference type="NCBI Taxonomy" id="537013"/>
    <lineage>
        <taxon>Bacteria</taxon>
        <taxon>Bacillati</taxon>
        <taxon>Bacillota</taxon>
        <taxon>Clostridia</taxon>
        <taxon>Eubacteriales</taxon>
        <taxon>Oscillospiraceae</taxon>
        <taxon>Oscillospiraceae incertae sedis</taxon>
    </lineage>
</organism>
<gene>
    <name evidence="9" type="ORF">CLOSTMETH_00401</name>
</gene>
<evidence type="ECO:0000256" key="3">
    <source>
        <dbReference type="ARBA" id="ARBA00022448"/>
    </source>
</evidence>
<evidence type="ECO:0000313" key="10">
    <source>
        <dbReference type="Proteomes" id="UP000003340"/>
    </source>
</evidence>
<dbReference type="InterPro" id="IPR011606">
    <property type="entry name" value="Brnchd-chn_aa_trnsp_permease"/>
</dbReference>
<evidence type="ECO:0000256" key="6">
    <source>
        <dbReference type="ARBA" id="ARBA00022989"/>
    </source>
</evidence>
<keyword evidence="10" id="KW-1185">Reference proteome</keyword>
<dbReference type="EMBL" id="ACEC01000019">
    <property type="protein sequence ID" value="EEG31933.1"/>
    <property type="molecule type" value="Genomic_DNA"/>
</dbReference>
<dbReference type="PANTHER" id="PTHR34979">
    <property type="entry name" value="INNER MEMBRANE PROTEIN YGAZ"/>
    <property type="match status" value="1"/>
</dbReference>
<dbReference type="AlphaFoldDB" id="C0E9A2"/>
<evidence type="ECO:0000256" key="4">
    <source>
        <dbReference type="ARBA" id="ARBA00022475"/>
    </source>
</evidence>
<keyword evidence="4" id="KW-1003">Cell membrane</keyword>
<evidence type="ECO:0000256" key="1">
    <source>
        <dbReference type="ARBA" id="ARBA00004651"/>
    </source>
</evidence>
<feature type="transmembrane region" description="Helical" evidence="8">
    <location>
        <begin position="41"/>
        <end position="60"/>
    </location>
</feature>
<reference evidence="9 10" key="2">
    <citation type="submission" date="2009-02" db="EMBL/GenBank/DDBJ databases">
        <title>Draft genome sequence of Clostridium methylpentosum (DSM 5476).</title>
        <authorList>
            <person name="Sudarsanam P."/>
            <person name="Ley R."/>
            <person name="Guruge J."/>
            <person name="Turnbaugh P.J."/>
            <person name="Mahowald M."/>
            <person name="Liep D."/>
            <person name="Gordon J."/>
        </authorList>
    </citation>
    <scope>NUCLEOTIDE SEQUENCE [LARGE SCALE GENOMIC DNA]</scope>
    <source>
        <strain evidence="9 10">DSM 5476</strain>
    </source>
</reference>
<evidence type="ECO:0000256" key="8">
    <source>
        <dbReference type="SAM" id="Phobius"/>
    </source>
</evidence>